<sequence length="90" mass="9728">MRASLLRFSLGLLCLGLMLPGEAMAARKAAPQRPAKTIVKTKVAQTETKAPPAAPQTAWTAAESANCGRVRRKLWQADEGWIVKTVTVCH</sequence>
<dbReference type="AlphaFoldDB" id="A0A169QIU7"/>
<evidence type="ECO:0000313" key="2">
    <source>
        <dbReference type="EMBL" id="BAU88966.1"/>
    </source>
</evidence>
<gene>
    <name evidence="2" type="ORF">MPPM_0361</name>
</gene>
<keyword evidence="1" id="KW-0732">Signal</keyword>
<feature type="chain" id="PRO_5007902337" evidence="1">
    <location>
        <begin position="26"/>
        <end position="90"/>
    </location>
</feature>
<dbReference type="EMBL" id="AP014809">
    <property type="protein sequence ID" value="BAU88966.1"/>
    <property type="molecule type" value="Genomic_DNA"/>
</dbReference>
<proteinExistence type="predicted"/>
<evidence type="ECO:0000313" key="3">
    <source>
        <dbReference type="Proteomes" id="UP000218288"/>
    </source>
</evidence>
<dbReference type="Proteomes" id="UP000218288">
    <property type="component" value="Chromosome"/>
</dbReference>
<dbReference type="RefSeq" id="WP_096483339.1">
    <property type="nucleotide sequence ID" value="NZ_AP014809.1"/>
</dbReference>
<feature type="signal peptide" evidence="1">
    <location>
        <begin position="1"/>
        <end position="25"/>
    </location>
</feature>
<protein>
    <submittedName>
        <fullName evidence="2">Uncharacterized protein</fullName>
    </submittedName>
</protein>
<name>A0A169QIU7_9HYPH</name>
<organism evidence="2 3">
    <name type="scientific">Methylorubrum populi</name>
    <dbReference type="NCBI Taxonomy" id="223967"/>
    <lineage>
        <taxon>Bacteria</taxon>
        <taxon>Pseudomonadati</taxon>
        <taxon>Pseudomonadota</taxon>
        <taxon>Alphaproteobacteria</taxon>
        <taxon>Hyphomicrobiales</taxon>
        <taxon>Methylobacteriaceae</taxon>
        <taxon>Methylorubrum</taxon>
    </lineage>
</organism>
<evidence type="ECO:0000256" key="1">
    <source>
        <dbReference type="SAM" id="SignalP"/>
    </source>
</evidence>
<accession>A0A169QIU7</accession>
<reference evidence="2 3" key="1">
    <citation type="journal article" date="2016" name="Genome Announc.">
        <title>Complete Genome Sequence of Methylobacterium populi P-1M, Isolated from Pink-Pigmented Household Biofilm.</title>
        <authorList>
            <person name="Morohoshi T."/>
            <person name="Ikeda T."/>
        </authorList>
    </citation>
    <scope>NUCLEOTIDE SEQUENCE [LARGE SCALE GENOMIC DNA]</scope>
    <source>
        <strain evidence="2 3">P-1M</strain>
    </source>
</reference>